<name>A0AA40GIE0_9HYME</name>
<proteinExistence type="inferred from homology"/>
<dbReference type="PANTHER" id="PTHR11552:SF227">
    <property type="entry name" value="GLUCOSE DEHYDROGENASE [FAD, QUINONE]-LIKE PROTEIN"/>
    <property type="match status" value="1"/>
</dbReference>
<protein>
    <recommendedName>
        <fullName evidence="2">Glucose-methanol-choline oxidoreductase C-terminal domain-containing protein</fullName>
    </recommendedName>
</protein>
<dbReference type="Proteomes" id="UP001177670">
    <property type="component" value="Unassembled WGS sequence"/>
</dbReference>
<dbReference type="Gene3D" id="3.30.560.10">
    <property type="entry name" value="Glucose Oxidase, domain 3"/>
    <property type="match status" value="1"/>
</dbReference>
<keyword evidence="4" id="KW-1185">Reference proteome</keyword>
<evidence type="ECO:0000256" key="1">
    <source>
        <dbReference type="ARBA" id="ARBA00010790"/>
    </source>
</evidence>
<comment type="similarity">
    <text evidence="1">Belongs to the GMC oxidoreductase family.</text>
</comment>
<comment type="caution">
    <text evidence="3">The sequence shown here is derived from an EMBL/GenBank/DDBJ whole genome shotgun (WGS) entry which is preliminary data.</text>
</comment>
<evidence type="ECO:0000313" key="3">
    <source>
        <dbReference type="EMBL" id="KAK1137830.1"/>
    </source>
</evidence>
<evidence type="ECO:0000259" key="2">
    <source>
        <dbReference type="Pfam" id="PF05199"/>
    </source>
</evidence>
<dbReference type="Gene3D" id="3.50.50.60">
    <property type="entry name" value="FAD/NAD(P)-binding domain"/>
    <property type="match status" value="1"/>
</dbReference>
<dbReference type="GO" id="GO:0016614">
    <property type="term" value="F:oxidoreductase activity, acting on CH-OH group of donors"/>
    <property type="evidence" value="ECO:0007669"/>
    <property type="project" value="InterPro"/>
</dbReference>
<sequence length="135" mass="15620">MLLRPKSRGVIKLRSDDFFDHPLIYPNYLDHPLDVTTLLERVKFVDKLSKTASLQRDGSNINTKPFVGCENIRVFTDDYWDCVIRHYRATVYYPVGSCKMGPSTDPESVVDPQLRVYEVTRLRVVDASIMSKYSQ</sequence>
<reference evidence="3" key="1">
    <citation type="submission" date="2021-10" db="EMBL/GenBank/DDBJ databases">
        <title>Melipona bicolor Genome sequencing and assembly.</title>
        <authorList>
            <person name="Araujo N.S."/>
            <person name="Arias M.C."/>
        </authorList>
    </citation>
    <scope>NUCLEOTIDE SEQUENCE</scope>
    <source>
        <strain evidence="3">USP_2M_L1-L4_2017</strain>
        <tissue evidence="3">Whole body</tissue>
    </source>
</reference>
<gene>
    <name evidence="3" type="ORF">K0M31_002325</name>
</gene>
<dbReference type="EMBL" id="JAHYIQ010000001">
    <property type="protein sequence ID" value="KAK1137830.1"/>
    <property type="molecule type" value="Genomic_DNA"/>
</dbReference>
<dbReference type="InterPro" id="IPR012132">
    <property type="entry name" value="GMC_OxRdtase"/>
</dbReference>
<dbReference type="SUPFAM" id="SSF54373">
    <property type="entry name" value="FAD-linked reductases, C-terminal domain"/>
    <property type="match status" value="1"/>
</dbReference>
<dbReference type="SUPFAM" id="SSF51905">
    <property type="entry name" value="FAD/NAD(P)-binding domain"/>
    <property type="match status" value="1"/>
</dbReference>
<dbReference type="PANTHER" id="PTHR11552">
    <property type="entry name" value="GLUCOSE-METHANOL-CHOLINE GMC OXIDOREDUCTASE"/>
    <property type="match status" value="1"/>
</dbReference>
<dbReference type="AlphaFoldDB" id="A0AA40GIE0"/>
<accession>A0AA40GIE0</accession>
<dbReference type="Pfam" id="PF05199">
    <property type="entry name" value="GMC_oxred_C"/>
    <property type="match status" value="1"/>
</dbReference>
<feature type="domain" description="Glucose-methanol-choline oxidoreductase C-terminal" evidence="2">
    <location>
        <begin position="5"/>
        <end position="131"/>
    </location>
</feature>
<dbReference type="InterPro" id="IPR036188">
    <property type="entry name" value="FAD/NAD-bd_sf"/>
</dbReference>
<dbReference type="GO" id="GO:0050660">
    <property type="term" value="F:flavin adenine dinucleotide binding"/>
    <property type="evidence" value="ECO:0007669"/>
    <property type="project" value="InterPro"/>
</dbReference>
<dbReference type="InterPro" id="IPR007867">
    <property type="entry name" value="GMC_OxRtase_C"/>
</dbReference>
<organism evidence="3 4">
    <name type="scientific">Melipona bicolor</name>
    <dbReference type="NCBI Taxonomy" id="60889"/>
    <lineage>
        <taxon>Eukaryota</taxon>
        <taxon>Metazoa</taxon>
        <taxon>Ecdysozoa</taxon>
        <taxon>Arthropoda</taxon>
        <taxon>Hexapoda</taxon>
        <taxon>Insecta</taxon>
        <taxon>Pterygota</taxon>
        <taxon>Neoptera</taxon>
        <taxon>Endopterygota</taxon>
        <taxon>Hymenoptera</taxon>
        <taxon>Apocrita</taxon>
        <taxon>Aculeata</taxon>
        <taxon>Apoidea</taxon>
        <taxon>Anthophila</taxon>
        <taxon>Apidae</taxon>
        <taxon>Melipona</taxon>
    </lineage>
</organism>
<evidence type="ECO:0000313" key="4">
    <source>
        <dbReference type="Proteomes" id="UP001177670"/>
    </source>
</evidence>